<dbReference type="Proteomes" id="UP001218362">
    <property type="component" value="Chromosome"/>
</dbReference>
<feature type="chain" id="PRO_5042605896" evidence="6">
    <location>
        <begin position="21"/>
        <end position="283"/>
    </location>
</feature>
<dbReference type="KEGG" id="acob:P0Y56_06660"/>
<keyword evidence="4" id="KW-0472">Membrane</keyword>
<dbReference type="PANTHER" id="PTHR38776">
    <property type="entry name" value="MLTA-INTERACTING PROTEIN-RELATED"/>
    <property type="match status" value="1"/>
</dbReference>
<evidence type="ECO:0000313" key="8">
    <source>
        <dbReference type="Proteomes" id="UP001218362"/>
    </source>
</evidence>
<reference evidence="7" key="1">
    <citation type="submission" date="2023-03" db="EMBL/GenBank/DDBJ databases">
        <title>Andean soil-derived lignocellulolytic bacterial consortium as a source of novel taxa and putative plastic-active enzymes.</title>
        <authorList>
            <person name="Diaz-Garcia L."/>
            <person name="Chuvochina M."/>
            <person name="Feuerriegel G."/>
            <person name="Bunk B."/>
            <person name="Sproer C."/>
            <person name="Streit W.R."/>
            <person name="Rodriguez L.M."/>
            <person name="Overmann J."/>
            <person name="Jimenez D.J."/>
        </authorList>
    </citation>
    <scope>NUCLEOTIDE SEQUENCE</scope>
    <source>
        <strain evidence="7">MAG 26</strain>
    </source>
</reference>
<gene>
    <name evidence="7" type="ORF">P0Y56_06660</name>
</gene>
<accession>A0AAJ5XBV6</accession>
<evidence type="ECO:0000256" key="6">
    <source>
        <dbReference type="SAM" id="SignalP"/>
    </source>
</evidence>
<sequence>MKRPLLIVACSLAFATPAAAQIADLPSADTTDTVFDDNWLGVGGAVVYMPSYDGSNDYVLTPIPMVQGKLLGVGINPRQGGVVLDFINDPGEGVSFSLGPSIRLRANRATQVKDTVVEDLGKRKRAVEVGPSVGVSFPKVLNPYDSLSFGVDAAWDVLGAHKGMVIEPSVSYFTPVSKGAALSLTVDAEYGNNRFMDYYYSITPAESLASGLDSYDAKAGFTRVGARLLGAIDLDGDLANGGFSLILIGSYSRMLGEAADSPIVADRGSPNQFLGAVGLGYVF</sequence>
<dbReference type="InterPro" id="IPR010583">
    <property type="entry name" value="MipA"/>
</dbReference>
<evidence type="ECO:0000256" key="4">
    <source>
        <dbReference type="ARBA" id="ARBA00023136"/>
    </source>
</evidence>
<evidence type="ECO:0000256" key="2">
    <source>
        <dbReference type="ARBA" id="ARBA00005722"/>
    </source>
</evidence>
<evidence type="ECO:0000256" key="5">
    <source>
        <dbReference type="ARBA" id="ARBA00023237"/>
    </source>
</evidence>
<organism evidence="7 8">
    <name type="scientific">Candidatus Andeanibacterium colombiense</name>
    <dbReference type="NCBI Taxonomy" id="3121345"/>
    <lineage>
        <taxon>Bacteria</taxon>
        <taxon>Pseudomonadati</taxon>
        <taxon>Pseudomonadota</taxon>
        <taxon>Alphaproteobacteria</taxon>
        <taxon>Sphingomonadales</taxon>
        <taxon>Sphingomonadaceae</taxon>
        <taxon>Candidatus Andeanibacterium</taxon>
    </lineage>
</organism>
<evidence type="ECO:0000256" key="3">
    <source>
        <dbReference type="ARBA" id="ARBA00022729"/>
    </source>
</evidence>
<dbReference type="AlphaFoldDB" id="A0AAJ5XBV6"/>
<dbReference type="EMBL" id="CP119316">
    <property type="protein sequence ID" value="WEK47974.1"/>
    <property type="molecule type" value="Genomic_DNA"/>
</dbReference>
<comment type="subcellular location">
    <subcellularLocation>
        <location evidence="1">Cell outer membrane</location>
    </subcellularLocation>
</comment>
<proteinExistence type="inferred from homology"/>
<keyword evidence="5" id="KW-0998">Cell outer membrane</keyword>
<evidence type="ECO:0000313" key="7">
    <source>
        <dbReference type="EMBL" id="WEK47974.1"/>
    </source>
</evidence>
<protein>
    <submittedName>
        <fullName evidence="7">MipA/OmpV family protein</fullName>
    </submittedName>
</protein>
<comment type="similarity">
    <text evidence="2">Belongs to the MipA/OmpV family.</text>
</comment>
<name>A0AAJ5XBV6_9SPHN</name>
<evidence type="ECO:0000256" key="1">
    <source>
        <dbReference type="ARBA" id="ARBA00004442"/>
    </source>
</evidence>
<keyword evidence="3 6" id="KW-0732">Signal</keyword>
<dbReference type="GO" id="GO:0009279">
    <property type="term" value="C:cell outer membrane"/>
    <property type="evidence" value="ECO:0007669"/>
    <property type="project" value="UniProtKB-SubCell"/>
</dbReference>
<dbReference type="Pfam" id="PF06629">
    <property type="entry name" value="MipA"/>
    <property type="match status" value="1"/>
</dbReference>
<feature type="signal peptide" evidence="6">
    <location>
        <begin position="1"/>
        <end position="20"/>
    </location>
</feature>
<dbReference type="PANTHER" id="PTHR38776:SF1">
    <property type="entry name" value="MLTA-INTERACTING PROTEIN-RELATED"/>
    <property type="match status" value="1"/>
</dbReference>